<reference evidence="2" key="1">
    <citation type="journal article" date="2018" name="Nat. Plants">
        <title>Whole-genome landscape of Medicago truncatula symbiotic genes.</title>
        <authorList>
            <person name="Pecrix Y."/>
            <person name="Gamas P."/>
            <person name="Carrere S."/>
        </authorList>
    </citation>
    <scope>NUCLEOTIDE SEQUENCE</scope>
    <source>
        <tissue evidence="2">Leaves</tissue>
    </source>
</reference>
<feature type="transmembrane region" description="Helical" evidence="1">
    <location>
        <begin position="46"/>
        <end position="63"/>
    </location>
</feature>
<sequence>MHFFIFCIIVQLLLNHFFFFFSYLMKTIEREKRRERIKTQYVSMREFFFFLIQLYLLCSVLFSNNHVLQTQTHLQWAFRVH</sequence>
<evidence type="ECO:0000256" key="1">
    <source>
        <dbReference type="SAM" id="Phobius"/>
    </source>
</evidence>
<keyword evidence="1" id="KW-0812">Transmembrane</keyword>
<dbReference type="Gramene" id="rna29094">
    <property type="protein sequence ID" value="RHN54108.1"/>
    <property type="gene ID" value="gene29094"/>
</dbReference>
<organism evidence="2">
    <name type="scientific">Medicago truncatula</name>
    <name type="common">Barrel medic</name>
    <name type="synonym">Medicago tribuloides</name>
    <dbReference type="NCBI Taxonomy" id="3880"/>
    <lineage>
        <taxon>Eukaryota</taxon>
        <taxon>Viridiplantae</taxon>
        <taxon>Streptophyta</taxon>
        <taxon>Embryophyta</taxon>
        <taxon>Tracheophyta</taxon>
        <taxon>Spermatophyta</taxon>
        <taxon>Magnoliopsida</taxon>
        <taxon>eudicotyledons</taxon>
        <taxon>Gunneridae</taxon>
        <taxon>Pentapetalae</taxon>
        <taxon>rosids</taxon>
        <taxon>fabids</taxon>
        <taxon>Fabales</taxon>
        <taxon>Fabaceae</taxon>
        <taxon>Papilionoideae</taxon>
        <taxon>50 kb inversion clade</taxon>
        <taxon>NPAAA clade</taxon>
        <taxon>Hologalegina</taxon>
        <taxon>IRL clade</taxon>
        <taxon>Trifolieae</taxon>
        <taxon>Medicago</taxon>
    </lineage>
</organism>
<protein>
    <recommendedName>
        <fullName evidence="3">Transmembrane protein</fullName>
    </recommendedName>
</protein>
<gene>
    <name evidence="2" type="ORF">MtrunA17_Chr5g0403111</name>
</gene>
<dbReference type="Proteomes" id="UP000265566">
    <property type="component" value="Chromosome 5"/>
</dbReference>
<name>A0A396HNG8_MEDTR</name>
<dbReference type="AlphaFoldDB" id="A0A396HNG8"/>
<feature type="transmembrane region" description="Helical" evidence="1">
    <location>
        <begin position="6"/>
        <end position="25"/>
    </location>
</feature>
<keyword evidence="1" id="KW-1133">Transmembrane helix</keyword>
<evidence type="ECO:0000313" key="2">
    <source>
        <dbReference type="EMBL" id="RHN54108.1"/>
    </source>
</evidence>
<proteinExistence type="predicted"/>
<comment type="caution">
    <text evidence="2">The sequence shown here is derived from an EMBL/GenBank/DDBJ whole genome shotgun (WGS) entry which is preliminary data.</text>
</comment>
<dbReference type="EMBL" id="PSQE01000005">
    <property type="protein sequence ID" value="RHN54108.1"/>
    <property type="molecule type" value="Genomic_DNA"/>
</dbReference>
<accession>A0A396HNG8</accession>
<keyword evidence="1" id="KW-0472">Membrane</keyword>
<evidence type="ECO:0008006" key="3">
    <source>
        <dbReference type="Google" id="ProtNLM"/>
    </source>
</evidence>